<dbReference type="SMART" id="SM00521">
    <property type="entry name" value="CBF"/>
    <property type="match status" value="1"/>
</dbReference>
<protein>
    <recommendedName>
        <fullName evidence="6">Nuclear transcription factor Y subunit</fullName>
    </recommendedName>
</protein>
<evidence type="ECO:0000313" key="8">
    <source>
        <dbReference type="EMBL" id="KAK8588772.1"/>
    </source>
</evidence>
<dbReference type="Gene3D" id="6.10.250.2430">
    <property type="match status" value="1"/>
</dbReference>
<proteinExistence type="inferred from homology"/>
<feature type="region of interest" description="Disordered" evidence="7">
    <location>
        <begin position="35"/>
        <end position="96"/>
    </location>
</feature>
<keyword evidence="5 6" id="KW-0539">Nucleus</keyword>
<keyword evidence="4 6" id="KW-0804">Transcription</keyword>
<feature type="compositionally biased region" description="Low complexity" evidence="7">
    <location>
        <begin position="67"/>
        <end position="81"/>
    </location>
</feature>
<feature type="compositionally biased region" description="Polar residues" evidence="7">
    <location>
        <begin position="87"/>
        <end position="96"/>
    </location>
</feature>
<evidence type="ECO:0000256" key="5">
    <source>
        <dbReference type="ARBA" id="ARBA00023242"/>
    </source>
</evidence>
<dbReference type="Pfam" id="PF02045">
    <property type="entry name" value="CBFB_NFYA"/>
    <property type="match status" value="1"/>
</dbReference>
<evidence type="ECO:0000313" key="9">
    <source>
        <dbReference type="Proteomes" id="UP001472677"/>
    </source>
</evidence>
<organism evidence="8 9">
    <name type="scientific">Hibiscus sabdariffa</name>
    <name type="common">roselle</name>
    <dbReference type="NCBI Taxonomy" id="183260"/>
    <lineage>
        <taxon>Eukaryota</taxon>
        <taxon>Viridiplantae</taxon>
        <taxon>Streptophyta</taxon>
        <taxon>Embryophyta</taxon>
        <taxon>Tracheophyta</taxon>
        <taxon>Spermatophyta</taxon>
        <taxon>Magnoliopsida</taxon>
        <taxon>eudicotyledons</taxon>
        <taxon>Gunneridae</taxon>
        <taxon>Pentapetalae</taxon>
        <taxon>rosids</taxon>
        <taxon>malvids</taxon>
        <taxon>Malvales</taxon>
        <taxon>Malvaceae</taxon>
        <taxon>Malvoideae</taxon>
        <taxon>Hibiscus</taxon>
    </lineage>
</organism>
<accession>A0ABR2FX47</accession>
<evidence type="ECO:0000256" key="1">
    <source>
        <dbReference type="ARBA" id="ARBA00004123"/>
    </source>
</evidence>
<comment type="caution">
    <text evidence="8">The sequence shown here is derived from an EMBL/GenBank/DDBJ whole genome shotgun (WGS) entry which is preliminary data.</text>
</comment>
<dbReference type="EMBL" id="JBBPBM010000004">
    <property type="protein sequence ID" value="KAK8588772.1"/>
    <property type="molecule type" value="Genomic_DNA"/>
</dbReference>
<evidence type="ECO:0000256" key="7">
    <source>
        <dbReference type="SAM" id="MobiDB-lite"/>
    </source>
</evidence>
<dbReference type="InterPro" id="IPR001289">
    <property type="entry name" value="NFYA"/>
</dbReference>
<keyword evidence="2 6" id="KW-0805">Transcription regulation</keyword>
<dbReference type="Proteomes" id="UP001472677">
    <property type="component" value="Unassembled WGS sequence"/>
</dbReference>
<gene>
    <name evidence="8" type="ORF">V6N12_023186</name>
</gene>
<reference evidence="8 9" key="1">
    <citation type="journal article" date="2024" name="G3 (Bethesda)">
        <title>Genome assembly of Hibiscus sabdariffa L. provides insights into metabolisms of medicinal natural products.</title>
        <authorList>
            <person name="Kim T."/>
        </authorList>
    </citation>
    <scope>NUCLEOTIDE SEQUENCE [LARGE SCALE GENOMIC DNA]</scope>
    <source>
        <strain evidence="8">TK-2024</strain>
        <tissue evidence="8">Old leaves</tissue>
    </source>
</reference>
<keyword evidence="3 6" id="KW-0238">DNA-binding</keyword>
<comment type="subunit">
    <text evidence="6">Heterotrimer.</text>
</comment>
<evidence type="ECO:0000256" key="3">
    <source>
        <dbReference type="ARBA" id="ARBA00023125"/>
    </source>
</evidence>
<dbReference type="PANTHER" id="PTHR12632">
    <property type="entry name" value="TRANSCRIPTION FACTOR NF-Y ALPHA-RELATED"/>
    <property type="match status" value="1"/>
</dbReference>
<evidence type="ECO:0000256" key="2">
    <source>
        <dbReference type="ARBA" id="ARBA00023015"/>
    </source>
</evidence>
<evidence type="ECO:0000256" key="4">
    <source>
        <dbReference type="ARBA" id="ARBA00023163"/>
    </source>
</evidence>
<comment type="subcellular location">
    <subcellularLocation>
        <location evidence="1 6">Nucleus</location>
    </subcellularLocation>
</comment>
<comment type="similarity">
    <text evidence="6">Belongs to the NFYA/HAP2 subunit family.</text>
</comment>
<keyword evidence="9" id="KW-1185">Reference proteome</keyword>
<name>A0ABR2FX47_9ROSI</name>
<comment type="function">
    <text evidence="6">Component of the sequence-specific heterotrimeric transcription factor (NF-Y) which specifically recognizes a 5'-CCAAT-3' box motif found in the promoters of its target genes.</text>
</comment>
<evidence type="ECO:0000256" key="6">
    <source>
        <dbReference type="RuleBase" id="RU367155"/>
    </source>
</evidence>
<sequence>MRRRQSRAKAVLENKLTKVRKPYMHHSRHLHAMRRPRGTGGRFLNTGSVSSDKDGIGMKKAARGLISNPTGSSGSGTLNSSKRPNEGGSTFSGSSEVTSMYSRGDLDHHFFIDHLGLSVQSLPSMINDRRMVATVDNCCNLEV</sequence>
<dbReference type="PROSITE" id="PS51152">
    <property type="entry name" value="NFYA_HAP2_2"/>
    <property type="match status" value="1"/>
</dbReference>